<organism evidence="8 9">
    <name type="scientific">Segatella copri</name>
    <dbReference type="NCBI Taxonomy" id="165179"/>
    <lineage>
        <taxon>Bacteria</taxon>
        <taxon>Pseudomonadati</taxon>
        <taxon>Bacteroidota</taxon>
        <taxon>Bacteroidia</taxon>
        <taxon>Bacteroidales</taxon>
        <taxon>Prevotellaceae</taxon>
        <taxon>Segatella</taxon>
    </lineage>
</organism>
<feature type="domain" description="Radical SAM core" evidence="7">
    <location>
        <begin position="92"/>
        <end position="248"/>
    </location>
</feature>
<gene>
    <name evidence="8" type="ORF">DWX90_09410</name>
</gene>
<evidence type="ECO:0000256" key="1">
    <source>
        <dbReference type="ARBA" id="ARBA00001966"/>
    </source>
</evidence>
<evidence type="ECO:0000313" key="9">
    <source>
        <dbReference type="Proteomes" id="UP000286113"/>
    </source>
</evidence>
<keyword evidence="4" id="KW-0408">Iron</keyword>
<comment type="cofactor">
    <cofactor evidence="1">
        <name>[4Fe-4S] cluster</name>
        <dbReference type="ChEBI" id="CHEBI:49883"/>
    </cofactor>
</comment>
<dbReference type="Pfam" id="PF04055">
    <property type="entry name" value="Radical_SAM"/>
    <property type="match status" value="1"/>
</dbReference>
<name>A0AA92TL46_9BACT</name>
<comment type="caution">
    <text evidence="8">The sequence shown here is derived from an EMBL/GenBank/DDBJ whole genome shotgun (WGS) entry which is preliminary data.</text>
</comment>
<dbReference type="PANTHER" id="PTHR43273">
    <property type="entry name" value="ANAEROBIC SULFATASE-MATURATING ENZYME HOMOLOG ASLB-RELATED"/>
    <property type="match status" value="1"/>
</dbReference>
<proteinExistence type="inferred from homology"/>
<dbReference type="GO" id="GO:0051536">
    <property type="term" value="F:iron-sulfur cluster binding"/>
    <property type="evidence" value="ECO:0007669"/>
    <property type="project" value="UniProtKB-KW"/>
</dbReference>
<keyword evidence="5" id="KW-0411">Iron-sulfur</keyword>
<comment type="similarity">
    <text evidence="6">Belongs to the radical SAM superfamily. Anaerobic sulfatase-maturating enzyme family.</text>
</comment>
<keyword evidence="2" id="KW-0949">S-adenosyl-L-methionine</keyword>
<evidence type="ECO:0000256" key="5">
    <source>
        <dbReference type="ARBA" id="ARBA00023014"/>
    </source>
</evidence>
<dbReference type="InterPro" id="IPR013785">
    <property type="entry name" value="Aldolase_TIM"/>
</dbReference>
<dbReference type="InterPro" id="IPR023867">
    <property type="entry name" value="Sulphatase_maturase_rSAM"/>
</dbReference>
<dbReference type="SFLD" id="SFLDG01067">
    <property type="entry name" value="SPASM/twitch_domain_containing"/>
    <property type="match status" value="1"/>
</dbReference>
<dbReference type="Gene3D" id="3.20.20.70">
    <property type="entry name" value="Aldolase class I"/>
    <property type="match status" value="1"/>
</dbReference>
<protein>
    <submittedName>
        <fullName evidence="8">Radical SAM protein</fullName>
    </submittedName>
</protein>
<dbReference type="GO" id="GO:0046872">
    <property type="term" value="F:metal ion binding"/>
    <property type="evidence" value="ECO:0007669"/>
    <property type="project" value="UniProtKB-KW"/>
</dbReference>
<dbReference type="GO" id="GO:0016491">
    <property type="term" value="F:oxidoreductase activity"/>
    <property type="evidence" value="ECO:0007669"/>
    <property type="project" value="InterPro"/>
</dbReference>
<dbReference type="InterPro" id="IPR058240">
    <property type="entry name" value="rSAM_sf"/>
</dbReference>
<sequence length="429" mass="49924">MKKSHFQTYISIREDLFLHYNSFSDKYLLLNKKNHQLYETDSIEYVQSNDFELYKKLCAAQFYVNDNISELDSIIKKRVGQKEDTSLYHLVINTTLDCNLKCWYCYETKFKGSQLKPSVVEAIKNNIVNHYKGNNYTTLKISFFGGEPFMNFKAIKSILIYAKTFCDCKNIKLIADFTTNSTLINSAMIDFLKDYNCMFQITLDGDKKQHNKVKAIKGIDTFQLAINNIYKLTDEIPLSKIWVRINYDMDTLKNIDKIYNKLDGLNRKKVHLILRKVWQISCSEIVSEDLLNAIQKGLDNNFIVDCYPLNPNRMCFAERKNQVLVNYDGKIFKCSTLPAFDQEHALGEIDQISGTLKWNNDKLQSYSKTIFPNNCKGCALFGTCYGACTQKMLKHPNGDSCIIEELGLTKEQFLMYNFKLSLQYEKLFR</sequence>
<keyword evidence="3" id="KW-0479">Metal-binding</keyword>
<dbReference type="CDD" id="cd01335">
    <property type="entry name" value="Radical_SAM"/>
    <property type="match status" value="1"/>
</dbReference>
<evidence type="ECO:0000313" key="8">
    <source>
        <dbReference type="EMBL" id="RGS46647.1"/>
    </source>
</evidence>
<reference evidence="8 9" key="1">
    <citation type="submission" date="2018-08" db="EMBL/GenBank/DDBJ databases">
        <title>A genome reference for cultivated species of the human gut microbiota.</title>
        <authorList>
            <person name="Zou Y."/>
            <person name="Xue W."/>
            <person name="Luo G."/>
        </authorList>
    </citation>
    <scope>NUCLEOTIDE SEQUENCE [LARGE SCALE GENOMIC DNA]</scope>
    <source>
        <strain evidence="8 9">AF22-1</strain>
    </source>
</reference>
<evidence type="ECO:0000259" key="7">
    <source>
        <dbReference type="Pfam" id="PF04055"/>
    </source>
</evidence>
<dbReference type="SUPFAM" id="SSF102114">
    <property type="entry name" value="Radical SAM enzymes"/>
    <property type="match status" value="1"/>
</dbReference>
<accession>A0AA92TL46</accession>
<evidence type="ECO:0000256" key="6">
    <source>
        <dbReference type="ARBA" id="ARBA00023601"/>
    </source>
</evidence>
<dbReference type="NCBIfam" id="TIGR04085">
    <property type="entry name" value="rSAM_more_4Fe4S"/>
    <property type="match status" value="1"/>
</dbReference>
<evidence type="ECO:0000256" key="2">
    <source>
        <dbReference type="ARBA" id="ARBA00022691"/>
    </source>
</evidence>
<dbReference type="InterPro" id="IPR007197">
    <property type="entry name" value="rSAM"/>
</dbReference>
<dbReference type="AlphaFoldDB" id="A0AA92TL46"/>
<dbReference type="PANTHER" id="PTHR43273:SF3">
    <property type="entry name" value="ANAEROBIC SULFATASE-MATURATING ENZYME HOMOLOG ASLB-RELATED"/>
    <property type="match status" value="1"/>
</dbReference>
<dbReference type="InterPro" id="IPR023885">
    <property type="entry name" value="4Fe4S-binding_SPASM_dom"/>
</dbReference>
<evidence type="ECO:0000256" key="4">
    <source>
        <dbReference type="ARBA" id="ARBA00023004"/>
    </source>
</evidence>
<dbReference type="EMBL" id="QRVN01000018">
    <property type="protein sequence ID" value="RGS46647.1"/>
    <property type="molecule type" value="Genomic_DNA"/>
</dbReference>
<evidence type="ECO:0000256" key="3">
    <source>
        <dbReference type="ARBA" id="ARBA00022723"/>
    </source>
</evidence>
<dbReference type="Proteomes" id="UP000286113">
    <property type="component" value="Unassembled WGS sequence"/>
</dbReference>
<dbReference type="SFLD" id="SFLDS00029">
    <property type="entry name" value="Radical_SAM"/>
    <property type="match status" value="1"/>
</dbReference>